<name>A0A238XUS2_9PROT</name>
<dbReference type="Proteomes" id="UP000198305">
    <property type="component" value="Unassembled WGS sequence"/>
</dbReference>
<dbReference type="SUPFAM" id="SSF74653">
    <property type="entry name" value="TolA/TonB C-terminal domain"/>
    <property type="match status" value="1"/>
</dbReference>
<evidence type="ECO:0000256" key="1">
    <source>
        <dbReference type="SAM" id="MobiDB-lite"/>
    </source>
</evidence>
<feature type="region of interest" description="Disordered" evidence="1">
    <location>
        <begin position="54"/>
        <end position="140"/>
    </location>
</feature>
<gene>
    <name evidence="2" type="ORF">SAMN05192560_0223</name>
</gene>
<keyword evidence="2" id="KW-0132">Cell division</keyword>
<keyword evidence="2" id="KW-0131">Cell cycle</keyword>
<protein>
    <submittedName>
        <fullName evidence="2">Cell division and transport-associated protein TolA</fullName>
    </submittedName>
</protein>
<feature type="compositionally biased region" description="Basic and acidic residues" evidence="1">
    <location>
        <begin position="98"/>
        <end position="140"/>
    </location>
</feature>
<dbReference type="AlphaFoldDB" id="A0A238XUS2"/>
<dbReference type="Pfam" id="PF13103">
    <property type="entry name" value="TonB_2"/>
    <property type="match status" value="1"/>
</dbReference>
<dbReference type="EMBL" id="FZOA01000001">
    <property type="protein sequence ID" value="SNR62687.1"/>
    <property type="molecule type" value="Genomic_DNA"/>
</dbReference>
<evidence type="ECO:0000313" key="3">
    <source>
        <dbReference type="Proteomes" id="UP000198305"/>
    </source>
</evidence>
<keyword evidence="3" id="KW-1185">Reference proteome</keyword>
<dbReference type="GO" id="GO:0051301">
    <property type="term" value="P:cell division"/>
    <property type="evidence" value="ECO:0007669"/>
    <property type="project" value="UniProtKB-KW"/>
</dbReference>
<feature type="region of interest" description="Disordered" evidence="1">
    <location>
        <begin position="154"/>
        <end position="177"/>
    </location>
</feature>
<dbReference type="PRINTS" id="PR01217">
    <property type="entry name" value="PRICHEXTENSN"/>
</dbReference>
<evidence type="ECO:0000313" key="2">
    <source>
        <dbReference type="EMBL" id="SNR62687.1"/>
    </source>
</evidence>
<dbReference type="OrthoDB" id="5298892at2"/>
<dbReference type="Gene3D" id="3.30.1150.10">
    <property type="match status" value="1"/>
</dbReference>
<reference evidence="3" key="1">
    <citation type="submission" date="2017-06" db="EMBL/GenBank/DDBJ databases">
        <authorList>
            <person name="Varghese N."/>
            <person name="Submissions S."/>
        </authorList>
    </citation>
    <scope>NUCLEOTIDE SEQUENCE [LARGE SCALE GENOMIC DNA]</scope>
    <source>
        <strain evidence="3">Ca-68</strain>
    </source>
</reference>
<proteinExistence type="predicted"/>
<feature type="compositionally biased region" description="Pro residues" evidence="1">
    <location>
        <begin position="58"/>
        <end position="69"/>
    </location>
</feature>
<feature type="compositionally biased region" description="Basic and acidic residues" evidence="1">
    <location>
        <begin position="70"/>
        <end position="90"/>
    </location>
</feature>
<accession>A0A238XUS2</accession>
<sequence>MKLRKANPYKVRAAALSLLVHLLLLVLLLVSFDWKTHQPMRVAEVDLWDALPADKPVAKPPKPEPMPEPPKPEPKPEPAPEPKPEPKPAEPEPQAEIQVKKEPEKPKQPEKKPEPKKPEPKKPEPKPEPKKPEPKKEDKVKLEELKKLQQELLEENSRPAPAQKQGPAQDGADVANQSEIDKYLGQLQAKIKRNVNRQFCGTGKVELEVGISLMPTGDVIGMPQILRSSGLPACDEAIERAILQSQPLPVPPQPELFSRFRDLKLKFRPNEDG</sequence>
<dbReference type="RefSeq" id="WP_089374380.1">
    <property type="nucleotide sequence ID" value="NZ_FZOA01000001.1"/>
</dbReference>
<organism evidence="2 3">
    <name type="scientific">Methylobacillus rhizosphaerae</name>
    <dbReference type="NCBI Taxonomy" id="551994"/>
    <lineage>
        <taxon>Bacteria</taxon>
        <taxon>Pseudomonadati</taxon>
        <taxon>Pseudomonadota</taxon>
        <taxon>Betaproteobacteria</taxon>
        <taxon>Nitrosomonadales</taxon>
        <taxon>Methylophilaceae</taxon>
        <taxon>Methylobacillus</taxon>
    </lineage>
</organism>